<dbReference type="InterPro" id="IPR055541">
    <property type="entry name" value="DUF7117"/>
</dbReference>
<dbReference type="EMBL" id="FNBK01000009">
    <property type="protein sequence ID" value="SDF75470.1"/>
    <property type="molecule type" value="Genomic_DNA"/>
</dbReference>
<evidence type="ECO:0008006" key="3">
    <source>
        <dbReference type="Google" id="ProtNLM"/>
    </source>
</evidence>
<name>A0A1G7NQB3_9EURY</name>
<protein>
    <recommendedName>
        <fullName evidence="3">TFIIB-type zinc ribbon-containing protein</fullName>
    </recommendedName>
</protein>
<proteinExistence type="predicted"/>
<accession>A0A1G7NQB3</accession>
<gene>
    <name evidence="1" type="ORF">SAMN05216218_10970</name>
</gene>
<keyword evidence="2" id="KW-1185">Reference proteome</keyword>
<dbReference type="AlphaFoldDB" id="A0A1G7NQB3"/>
<dbReference type="STRING" id="660518.SAMN05216218_10970"/>
<dbReference type="RefSeq" id="WP_092692836.1">
    <property type="nucleotide sequence ID" value="NZ_FNBK01000009.1"/>
</dbReference>
<dbReference type="Proteomes" id="UP000199076">
    <property type="component" value="Unassembled WGS sequence"/>
</dbReference>
<organism evidence="1 2">
    <name type="scientific">Halorientalis regularis</name>
    <dbReference type="NCBI Taxonomy" id="660518"/>
    <lineage>
        <taxon>Archaea</taxon>
        <taxon>Methanobacteriati</taxon>
        <taxon>Methanobacteriota</taxon>
        <taxon>Stenosarchaea group</taxon>
        <taxon>Halobacteria</taxon>
        <taxon>Halobacteriales</taxon>
        <taxon>Haloarculaceae</taxon>
        <taxon>Halorientalis</taxon>
    </lineage>
</organism>
<dbReference type="OrthoDB" id="341613at2157"/>
<reference evidence="2" key="1">
    <citation type="submission" date="2016-10" db="EMBL/GenBank/DDBJ databases">
        <authorList>
            <person name="Varghese N."/>
            <person name="Submissions S."/>
        </authorList>
    </citation>
    <scope>NUCLEOTIDE SEQUENCE [LARGE SCALE GENOMIC DNA]</scope>
    <source>
        <strain evidence="2">IBRC-M 10760</strain>
    </source>
</reference>
<evidence type="ECO:0000313" key="1">
    <source>
        <dbReference type="EMBL" id="SDF75470.1"/>
    </source>
</evidence>
<sequence length="239" mass="26217">MKIRGDRECKSCGTRWSYYDTGSVECPQCGSLRSVGVDDRKEHTASGVALDLTDVRDRIDDDPLPELATDAGEQCRAYVRKQGFIDAGDLRPLGDTYLAALELAHAALELDRSMRIEDDEEYYVLELLRGADQGERPGPSAVPESMRAARGLAYASAVADYHDELRTYLKDDPDELARDLLSSLSEHRKRVDALDGDVSLADSEALIGAAQAVGHYLAEDDDGALAQARHHLDNLDPEP</sequence>
<dbReference type="Pfam" id="PF23430">
    <property type="entry name" value="DUF7117"/>
    <property type="match status" value="1"/>
</dbReference>
<evidence type="ECO:0000313" key="2">
    <source>
        <dbReference type="Proteomes" id="UP000199076"/>
    </source>
</evidence>